<evidence type="ECO:0000256" key="2">
    <source>
        <dbReference type="SAM" id="SignalP"/>
    </source>
</evidence>
<feature type="signal peptide" evidence="2">
    <location>
        <begin position="1"/>
        <end position="19"/>
    </location>
</feature>
<sequence>MKIPVSLFPFLLASLVAGCATVPDGPSIMVLPGTGKSLDQFRADDGECRQYVIAQLGGTGPSANANDSGVRSAVAGTAIGAVAGAAINGGQGAGVGAGAGLLMGSLAGTGTASQSYYGTQRRYDMAYSQCMYAKGHRIPVYERASAGGLYAPRYAPTPPAGAGVPIPPPPPGTPAPRS</sequence>
<name>A0A239I2N5_9BURK</name>
<keyword evidence="4" id="KW-1185">Reference proteome</keyword>
<reference evidence="3 4" key="1">
    <citation type="submission" date="2017-06" db="EMBL/GenBank/DDBJ databases">
        <authorList>
            <person name="Kim H.J."/>
            <person name="Triplett B.A."/>
        </authorList>
    </citation>
    <scope>NUCLEOTIDE SEQUENCE [LARGE SCALE GENOMIC DNA]</scope>
    <source>
        <strain evidence="3 4">U15</strain>
    </source>
</reference>
<proteinExistence type="predicted"/>
<evidence type="ECO:0000313" key="4">
    <source>
        <dbReference type="Proteomes" id="UP000198284"/>
    </source>
</evidence>
<gene>
    <name evidence="3" type="ORF">SAMN06265795_10827</name>
</gene>
<dbReference type="PROSITE" id="PS51257">
    <property type="entry name" value="PROKAR_LIPOPROTEIN"/>
    <property type="match status" value="1"/>
</dbReference>
<organism evidence="3 4">
    <name type="scientific">Noviherbaspirillum humi</name>
    <dbReference type="NCBI Taxonomy" id="1688639"/>
    <lineage>
        <taxon>Bacteria</taxon>
        <taxon>Pseudomonadati</taxon>
        <taxon>Pseudomonadota</taxon>
        <taxon>Betaproteobacteria</taxon>
        <taxon>Burkholderiales</taxon>
        <taxon>Oxalobacteraceae</taxon>
        <taxon>Noviherbaspirillum</taxon>
    </lineage>
</organism>
<keyword evidence="2" id="KW-0732">Signal</keyword>
<accession>A0A239I2N5</accession>
<evidence type="ECO:0000256" key="1">
    <source>
        <dbReference type="SAM" id="MobiDB-lite"/>
    </source>
</evidence>
<dbReference type="AlphaFoldDB" id="A0A239I2N5"/>
<dbReference type="EMBL" id="FZOT01000008">
    <property type="protein sequence ID" value="SNS86624.1"/>
    <property type="molecule type" value="Genomic_DNA"/>
</dbReference>
<feature type="chain" id="PRO_5012059860" evidence="2">
    <location>
        <begin position="20"/>
        <end position="178"/>
    </location>
</feature>
<dbReference type="OrthoDB" id="5573966at2"/>
<feature type="region of interest" description="Disordered" evidence="1">
    <location>
        <begin position="157"/>
        <end position="178"/>
    </location>
</feature>
<dbReference type="Proteomes" id="UP000198284">
    <property type="component" value="Unassembled WGS sequence"/>
</dbReference>
<dbReference type="RefSeq" id="WP_089399937.1">
    <property type="nucleotide sequence ID" value="NZ_FZOT01000008.1"/>
</dbReference>
<protein>
    <submittedName>
        <fullName evidence="3">Glycine-zipper containing OmpA-like membrane domain-containing protein</fullName>
    </submittedName>
</protein>
<evidence type="ECO:0000313" key="3">
    <source>
        <dbReference type="EMBL" id="SNS86624.1"/>
    </source>
</evidence>